<accession>A0ABT9E5X3</accession>
<protein>
    <submittedName>
        <fullName evidence="11">Type II secretion system protein GspK</fullName>
    </submittedName>
</protein>
<reference evidence="11 12" key="1">
    <citation type="submission" date="2023-08" db="EMBL/GenBank/DDBJ databases">
        <title>The draft genome sequence of Paracraurococcus sp. LOR1-02.</title>
        <authorList>
            <person name="Kingkaew E."/>
            <person name="Tanasupawat S."/>
        </authorList>
    </citation>
    <scope>NUCLEOTIDE SEQUENCE [LARGE SCALE GENOMIC DNA]</scope>
    <source>
        <strain evidence="11 12">LOR1-02</strain>
    </source>
</reference>
<evidence type="ECO:0000256" key="5">
    <source>
        <dbReference type="ARBA" id="ARBA00022519"/>
    </source>
</evidence>
<dbReference type="Gene3D" id="1.10.40.60">
    <property type="entry name" value="EpsJ-like"/>
    <property type="match status" value="1"/>
</dbReference>
<proteinExistence type="inferred from homology"/>
<dbReference type="PANTHER" id="PTHR38831:SF2">
    <property type="entry name" value="TYPE II SECRETION SYSTEM PROTEIN K"/>
    <property type="match status" value="1"/>
</dbReference>
<evidence type="ECO:0000313" key="11">
    <source>
        <dbReference type="EMBL" id="MDO9711568.1"/>
    </source>
</evidence>
<keyword evidence="9" id="KW-0472">Membrane</keyword>
<evidence type="ECO:0000256" key="8">
    <source>
        <dbReference type="ARBA" id="ARBA00022989"/>
    </source>
</evidence>
<evidence type="ECO:0000256" key="6">
    <source>
        <dbReference type="ARBA" id="ARBA00022692"/>
    </source>
</evidence>
<comment type="subcellular location">
    <subcellularLocation>
        <location evidence="1">Cell inner membrane</location>
    </subcellularLocation>
</comment>
<dbReference type="PANTHER" id="PTHR38831">
    <property type="entry name" value="TYPE II SECRETION SYSTEM PROTEIN K"/>
    <property type="match status" value="1"/>
</dbReference>
<keyword evidence="3" id="KW-0813">Transport</keyword>
<keyword evidence="6" id="KW-0812">Transmembrane</keyword>
<keyword evidence="5" id="KW-0997">Cell inner membrane</keyword>
<dbReference type="InterPro" id="IPR049031">
    <property type="entry name" value="T2SSK_SAM-like_1st"/>
</dbReference>
<comment type="similarity">
    <text evidence="2">Belongs to the GSP K family.</text>
</comment>
<keyword evidence="12" id="KW-1185">Reference proteome</keyword>
<evidence type="ECO:0000256" key="9">
    <source>
        <dbReference type="ARBA" id="ARBA00023136"/>
    </source>
</evidence>
<dbReference type="Pfam" id="PF21687">
    <property type="entry name" value="T2SSK_1st"/>
    <property type="match status" value="1"/>
</dbReference>
<dbReference type="EMBL" id="JAUTWS010000031">
    <property type="protein sequence ID" value="MDO9711568.1"/>
    <property type="molecule type" value="Genomic_DNA"/>
</dbReference>
<keyword evidence="4" id="KW-1003">Cell membrane</keyword>
<dbReference type="Proteomes" id="UP001243009">
    <property type="component" value="Unassembled WGS sequence"/>
</dbReference>
<evidence type="ECO:0000256" key="1">
    <source>
        <dbReference type="ARBA" id="ARBA00004533"/>
    </source>
</evidence>
<dbReference type="RefSeq" id="WP_305106426.1">
    <property type="nucleotide sequence ID" value="NZ_JAUTWS010000031.1"/>
</dbReference>
<comment type="caution">
    <text evidence="11">The sequence shown here is derived from an EMBL/GenBank/DDBJ whole genome shotgun (WGS) entry which is preliminary data.</text>
</comment>
<keyword evidence="8" id="KW-1133">Transmembrane helix</keyword>
<evidence type="ECO:0000256" key="3">
    <source>
        <dbReference type="ARBA" id="ARBA00022448"/>
    </source>
</evidence>
<dbReference type="SUPFAM" id="SSF158544">
    <property type="entry name" value="GspK insert domain-like"/>
    <property type="match status" value="1"/>
</dbReference>
<evidence type="ECO:0000313" key="12">
    <source>
        <dbReference type="Proteomes" id="UP001243009"/>
    </source>
</evidence>
<gene>
    <name evidence="11" type="ORF">Q7A36_24690</name>
</gene>
<evidence type="ECO:0000259" key="10">
    <source>
        <dbReference type="Pfam" id="PF21687"/>
    </source>
</evidence>
<evidence type="ECO:0000256" key="2">
    <source>
        <dbReference type="ARBA" id="ARBA00007246"/>
    </source>
</evidence>
<name>A0ABT9E5X3_9PROT</name>
<dbReference type="InterPro" id="IPR005628">
    <property type="entry name" value="GspK"/>
</dbReference>
<keyword evidence="7" id="KW-0653">Protein transport</keyword>
<dbReference type="InterPro" id="IPR038072">
    <property type="entry name" value="GspK_central_sf"/>
</dbReference>
<organism evidence="11 12">
    <name type="scientific">Paracraurococcus lichenis</name>
    <dbReference type="NCBI Taxonomy" id="3064888"/>
    <lineage>
        <taxon>Bacteria</taxon>
        <taxon>Pseudomonadati</taxon>
        <taxon>Pseudomonadota</taxon>
        <taxon>Alphaproteobacteria</taxon>
        <taxon>Acetobacterales</taxon>
        <taxon>Roseomonadaceae</taxon>
        <taxon>Paracraurococcus</taxon>
    </lineage>
</organism>
<sequence>MRRERGFALVVVLWSMALLALLGARVVATGRGELALAANLRTAAAAEALADGALYEAIFHLLAGPPHRWAPDGAVRELRLPGGSARIRIENEAGKIGLNSAPPELLRALFLRLGIDEGRATRLASAILDWRSPGQRARPFGAKDPEYRAAGRVYAPPLSGFWSLDELGLVLGMTPELLALVTPHLSLYAGREPDMRFADQVVAQAVLDVAGPDRAEYLAATARVDQPDVVLITAAAVTEDARRARFTRRAHVRLGAGMHGRGWKVLSWEVPGD</sequence>
<evidence type="ECO:0000256" key="4">
    <source>
        <dbReference type="ARBA" id="ARBA00022475"/>
    </source>
</evidence>
<feature type="domain" description="T2SS protein K first SAM-like" evidence="10">
    <location>
        <begin position="100"/>
        <end position="188"/>
    </location>
</feature>
<evidence type="ECO:0000256" key="7">
    <source>
        <dbReference type="ARBA" id="ARBA00022927"/>
    </source>
</evidence>